<dbReference type="UniPathway" id="UPA00148">
    <property type="reaction ID" value="UER00238"/>
</dbReference>
<evidence type="ECO:0000256" key="17">
    <source>
        <dbReference type="ARBA" id="ARBA00048623"/>
    </source>
</evidence>
<dbReference type="InterPro" id="IPR003805">
    <property type="entry name" value="CobS"/>
</dbReference>
<dbReference type="PANTHER" id="PTHR34148:SF1">
    <property type="entry name" value="ADENOSYLCOBINAMIDE-GDP RIBAZOLETRANSFERASE"/>
    <property type="match status" value="1"/>
</dbReference>
<keyword evidence="12 19" id="KW-1133">Transmembrane helix</keyword>
<evidence type="ECO:0000256" key="5">
    <source>
        <dbReference type="ARBA" id="ARBA00013200"/>
    </source>
</evidence>
<evidence type="ECO:0000256" key="14">
    <source>
        <dbReference type="ARBA" id="ARBA00025228"/>
    </source>
</evidence>
<keyword evidence="13 19" id="KW-0472">Membrane</keyword>
<evidence type="ECO:0000256" key="9">
    <source>
        <dbReference type="ARBA" id="ARBA00022679"/>
    </source>
</evidence>
<dbReference type="GeneID" id="93161347"/>
<proteinExistence type="inferred from homology"/>
<dbReference type="Proteomes" id="UP000037392">
    <property type="component" value="Unassembled WGS sequence"/>
</dbReference>
<evidence type="ECO:0000256" key="6">
    <source>
        <dbReference type="ARBA" id="ARBA00015850"/>
    </source>
</evidence>
<keyword evidence="7 19" id="KW-1003">Cell membrane</keyword>
<reference evidence="20 21" key="1">
    <citation type="submission" date="2011-04" db="EMBL/GenBank/DDBJ databases">
        <title>The Genome Sequence of Clostridium citroniae WAL-19142.</title>
        <authorList>
            <consortium name="The Broad Institute Genome Sequencing Platform"/>
            <person name="Earl A."/>
            <person name="Ward D."/>
            <person name="Feldgarden M."/>
            <person name="Gevers D."/>
            <person name="Warren Y.A."/>
            <person name="Tyrrell K.L."/>
            <person name="Citron D.M."/>
            <person name="Goldstein E.J."/>
            <person name="Daigneault M."/>
            <person name="Allen-Vercoe E."/>
            <person name="Young S.K."/>
            <person name="Zeng Q."/>
            <person name="Gargeya S."/>
            <person name="Fitzgerald M."/>
            <person name="Haas B."/>
            <person name="Abouelleil A."/>
            <person name="Alvarado L."/>
            <person name="Arachchi H.M."/>
            <person name="Berlin A."/>
            <person name="Brown A."/>
            <person name="Chapman S.B."/>
            <person name="Chen Z."/>
            <person name="Dunbar C."/>
            <person name="Freedman E."/>
            <person name="Gearin G."/>
            <person name="Gellesch M."/>
            <person name="Goldberg J."/>
            <person name="Griggs A."/>
            <person name="Gujja S."/>
            <person name="Heilman E.R."/>
            <person name="Heiman D."/>
            <person name="Howarth C."/>
            <person name="Larson L."/>
            <person name="Lui A."/>
            <person name="MacDonald P.J."/>
            <person name="Mehta T."/>
            <person name="Montmayeur A."/>
            <person name="Murphy C."/>
            <person name="Neiman D."/>
            <person name="Pearson M."/>
            <person name="Priest M."/>
            <person name="Roberts A."/>
            <person name="Saif S."/>
            <person name="Shea T."/>
            <person name="Shenoy N."/>
            <person name="Sisk P."/>
            <person name="Stolte C."/>
            <person name="Sykes S."/>
            <person name="White J."/>
            <person name="Yandava C."/>
            <person name="Wortman J."/>
            <person name="Nusbaum C."/>
            <person name="Birren B."/>
        </authorList>
    </citation>
    <scope>NUCLEOTIDE SEQUENCE [LARGE SCALE GENOMIC DNA]</scope>
    <source>
        <strain evidence="20 21">WAL-19142</strain>
    </source>
</reference>
<comment type="similarity">
    <text evidence="4 19">Belongs to the CobS family.</text>
</comment>
<comment type="cofactor">
    <cofactor evidence="1 19">
        <name>Mg(2+)</name>
        <dbReference type="ChEBI" id="CHEBI:18420"/>
    </cofactor>
</comment>
<dbReference type="RefSeq" id="WP_007863981.1">
    <property type="nucleotide sequence ID" value="NZ_KQ235881.1"/>
</dbReference>
<evidence type="ECO:0000256" key="1">
    <source>
        <dbReference type="ARBA" id="ARBA00001946"/>
    </source>
</evidence>
<dbReference type="PATRIC" id="fig|742734.4.peg.4593"/>
<evidence type="ECO:0000256" key="8">
    <source>
        <dbReference type="ARBA" id="ARBA00022573"/>
    </source>
</evidence>
<feature type="transmembrane region" description="Helical" evidence="19">
    <location>
        <begin position="219"/>
        <end position="237"/>
    </location>
</feature>
<dbReference type="Pfam" id="PF02654">
    <property type="entry name" value="CobS"/>
    <property type="match status" value="1"/>
</dbReference>
<dbReference type="EC" id="2.7.8.26" evidence="5 19"/>
<evidence type="ECO:0000256" key="13">
    <source>
        <dbReference type="ARBA" id="ARBA00023136"/>
    </source>
</evidence>
<dbReference type="GO" id="GO:0051073">
    <property type="term" value="F:adenosylcobinamide-GDP ribazoletransferase activity"/>
    <property type="evidence" value="ECO:0007669"/>
    <property type="project" value="UniProtKB-UniRule"/>
</dbReference>
<evidence type="ECO:0000256" key="2">
    <source>
        <dbReference type="ARBA" id="ARBA00004651"/>
    </source>
</evidence>
<evidence type="ECO:0000256" key="3">
    <source>
        <dbReference type="ARBA" id="ARBA00004663"/>
    </source>
</evidence>
<evidence type="ECO:0000256" key="7">
    <source>
        <dbReference type="ARBA" id="ARBA00022475"/>
    </source>
</evidence>
<comment type="function">
    <text evidence="14 19">Joins adenosylcobinamide-GDP and alpha-ribazole to generate adenosylcobalamin (Ado-cobalamin). Also synthesizes adenosylcobalamin 5'-phosphate from adenosylcobinamide-GDP and alpha-ribazole 5'-phosphate.</text>
</comment>
<evidence type="ECO:0000256" key="16">
    <source>
        <dbReference type="ARBA" id="ARBA00032853"/>
    </source>
</evidence>
<feature type="transmembrane region" description="Helical" evidence="19">
    <location>
        <begin position="59"/>
        <end position="80"/>
    </location>
</feature>
<keyword evidence="8 19" id="KW-0169">Cobalamin biosynthesis</keyword>
<dbReference type="AlphaFoldDB" id="A0A0J9BUW0"/>
<evidence type="ECO:0000313" key="21">
    <source>
        <dbReference type="Proteomes" id="UP000037392"/>
    </source>
</evidence>
<dbReference type="HAMAP" id="MF_00719">
    <property type="entry name" value="CobS"/>
    <property type="match status" value="1"/>
</dbReference>
<feature type="transmembrane region" description="Helical" evidence="19">
    <location>
        <begin position="192"/>
        <end position="213"/>
    </location>
</feature>
<evidence type="ECO:0000256" key="4">
    <source>
        <dbReference type="ARBA" id="ARBA00010561"/>
    </source>
</evidence>
<feature type="transmembrane region" description="Helical" evidence="19">
    <location>
        <begin position="249"/>
        <end position="269"/>
    </location>
</feature>
<name>A0A0J9BUW0_9FIRM</name>
<evidence type="ECO:0000256" key="15">
    <source>
        <dbReference type="ARBA" id="ARBA00032605"/>
    </source>
</evidence>
<keyword evidence="11 19" id="KW-0460">Magnesium</keyword>
<dbReference type="PANTHER" id="PTHR34148">
    <property type="entry name" value="ADENOSYLCOBINAMIDE-GDP RIBAZOLETRANSFERASE"/>
    <property type="match status" value="1"/>
</dbReference>
<evidence type="ECO:0000256" key="18">
    <source>
        <dbReference type="ARBA" id="ARBA00049504"/>
    </source>
</evidence>
<accession>A0A0J9BUW0</accession>
<protein>
    <recommendedName>
        <fullName evidence="6 19">Adenosylcobinamide-GDP ribazoletransferase</fullName>
        <ecNumber evidence="5 19">2.7.8.26</ecNumber>
    </recommendedName>
    <alternativeName>
        <fullName evidence="16 19">Cobalamin synthase</fullName>
    </alternativeName>
    <alternativeName>
        <fullName evidence="15 19">Cobalamin-5'-phosphate synthase</fullName>
    </alternativeName>
</protein>
<evidence type="ECO:0000256" key="11">
    <source>
        <dbReference type="ARBA" id="ARBA00022842"/>
    </source>
</evidence>
<keyword evidence="10 19" id="KW-0812">Transmembrane</keyword>
<evidence type="ECO:0000256" key="12">
    <source>
        <dbReference type="ARBA" id="ARBA00022989"/>
    </source>
</evidence>
<dbReference type="OrthoDB" id="9794626at2"/>
<comment type="subcellular location">
    <subcellularLocation>
        <location evidence="2 19">Cell membrane</location>
        <topology evidence="2 19">Multi-pass membrane protein</topology>
    </subcellularLocation>
</comment>
<feature type="transmembrane region" description="Helical" evidence="19">
    <location>
        <begin position="110"/>
        <end position="128"/>
    </location>
</feature>
<comment type="caution">
    <text evidence="20">The sequence shown here is derived from an EMBL/GenBank/DDBJ whole genome shotgun (WGS) entry which is preliminary data.</text>
</comment>
<sequence length="276" mass="29792">MNGIYSCIIAISMYSKIPMPTVEWTQERMRYVMCFFPMVGIVEGLVVGAWFYAGLDVLGFAPWTTALVGTCVPVLVTGGIHMDGFLDTMDALHSYGGRPKKLEILKDPHLGAFAVISTAVYMMLYLGAANEYALLLASRQKGAGMVLYAVPLLFFVTERALSGLSVVWFPPAKKDGLAAGFARTSKKKLDRLVLVLWLVLCTALAAAACLTAGKEAGILAASVGGVQLLVFGWYYRMSVKEFGGITGDLAGCFLQICELASFWVLVILVRTGGFVL</sequence>
<gene>
    <name evidence="19" type="primary">cobS</name>
    <name evidence="20" type="ORF">HMPREF9470_04287</name>
</gene>
<comment type="catalytic activity">
    <reaction evidence="18 19">
        <text>alpha-ribazole 5'-phosphate + adenosylcob(III)inamide-GDP = adenosylcob(III)alamin 5'-phosphate + GMP + H(+)</text>
        <dbReference type="Rhea" id="RHEA:23560"/>
        <dbReference type="ChEBI" id="CHEBI:15378"/>
        <dbReference type="ChEBI" id="CHEBI:57918"/>
        <dbReference type="ChEBI" id="CHEBI:58115"/>
        <dbReference type="ChEBI" id="CHEBI:60487"/>
        <dbReference type="ChEBI" id="CHEBI:60493"/>
        <dbReference type="EC" id="2.7.8.26"/>
    </reaction>
</comment>
<dbReference type="GO" id="GO:0009236">
    <property type="term" value="P:cobalamin biosynthetic process"/>
    <property type="evidence" value="ECO:0007669"/>
    <property type="project" value="UniProtKB-UniRule"/>
</dbReference>
<evidence type="ECO:0000313" key="20">
    <source>
        <dbReference type="EMBL" id="KMW16787.1"/>
    </source>
</evidence>
<evidence type="ECO:0000256" key="10">
    <source>
        <dbReference type="ARBA" id="ARBA00022692"/>
    </source>
</evidence>
<feature type="transmembrane region" description="Helical" evidence="19">
    <location>
        <begin position="148"/>
        <end position="171"/>
    </location>
</feature>
<evidence type="ECO:0000256" key="19">
    <source>
        <dbReference type="HAMAP-Rule" id="MF_00719"/>
    </source>
</evidence>
<dbReference type="GO" id="GO:0008818">
    <property type="term" value="F:cobalamin 5'-phosphate synthase activity"/>
    <property type="evidence" value="ECO:0007669"/>
    <property type="project" value="UniProtKB-UniRule"/>
</dbReference>
<comment type="pathway">
    <text evidence="3 19">Cofactor biosynthesis; adenosylcobalamin biosynthesis; adenosylcobalamin from cob(II)yrinate a,c-diamide: step 7/7.</text>
</comment>
<dbReference type="EMBL" id="ADLK01000029">
    <property type="protein sequence ID" value="KMW16787.1"/>
    <property type="molecule type" value="Genomic_DNA"/>
</dbReference>
<organism evidence="20 21">
    <name type="scientific">[Clostridium] citroniae WAL-19142</name>
    <dbReference type="NCBI Taxonomy" id="742734"/>
    <lineage>
        <taxon>Bacteria</taxon>
        <taxon>Bacillati</taxon>
        <taxon>Bacillota</taxon>
        <taxon>Clostridia</taxon>
        <taxon>Lachnospirales</taxon>
        <taxon>Lachnospiraceae</taxon>
        <taxon>Enterocloster</taxon>
    </lineage>
</organism>
<comment type="catalytic activity">
    <reaction evidence="17 19">
        <text>alpha-ribazole + adenosylcob(III)inamide-GDP = adenosylcob(III)alamin + GMP + H(+)</text>
        <dbReference type="Rhea" id="RHEA:16049"/>
        <dbReference type="ChEBI" id="CHEBI:10329"/>
        <dbReference type="ChEBI" id="CHEBI:15378"/>
        <dbReference type="ChEBI" id="CHEBI:18408"/>
        <dbReference type="ChEBI" id="CHEBI:58115"/>
        <dbReference type="ChEBI" id="CHEBI:60487"/>
        <dbReference type="EC" id="2.7.8.26"/>
    </reaction>
</comment>
<keyword evidence="9 19" id="KW-0808">Transferase</keyword>
<feature type="transmembrane region" description="Helical" evidence="19">
    <location>
        <begin position="31"/>
        <end position="53"/>
    </location>
</feature>
<dbReference type="GO" id="GO:0005886">
    <property type="term" value="C:plasma membrane"/>
    <property type="evidence" value="ECO:0007669"/>
    <property type="project" value="UniProtKB-SubCell"/>
</dbReference>